<evidence type="ECO:0000256" key="1">
    <source>
        <dbReference type="SAM" id="MobiDB-lite"/>
    </source>
</evidence>
<dbReference type="AlphaFoldDB" id="A0A6J4LFQ3"/>
<feature type="non-terminal residue" evidence="2">
    <location>
        <position position="59"/>
    </location>
</feature>
<protein>
    <submittedName>
        <fullName evidence="2">Uncharacterized protein</fullName>
    </submittedName>
</protein>
<dbReference type="EMBL" id="CADCUH010000053">
    <property type="protein sequence ID" value="CAA9330389.1"/>
    <property type="molecule type" value="Genomic_DNA"/>
</dbReference>
<name>A0A6J4LFQ3_9ACTN</name>
<proteinExistence type="predicted"/>
<feature type="compositionally biased region" description="Basic and acidic residues" evidence="1">
    <location>
        <begin position="1"/>
        <end position="11"/>
    </location>
</feature>
<sequence length="59" mass="6248">WLVEAAHEQLDPRPSPVTCSARSVPGGRPTCWTGRSRAAPGSHGHWTACTATGRRRGGP</sequence>
<evidence type="ECO:0000313" key="2">
    <source>
        <dbReference type="EMBL" id="CAA9330389.1"/>
    </source>
</evidence>
<accession>A0A6J4LFQ3</accession>
<reference evidence="2" key="1">
    <citation type="submission" date="2020-02" db="EMBL/GenBank/DDBJ databases">
        <authorList>
            <person name="Meier V. D."/>
        </authorList>
    </citation>
    <scope>NUCLEOTIDE SEQUENCE</scope>
    <source>
        <strain evidence="2">AVDCRST_MAG36</strain>
    </source>
</reference>
<organism evidence="2">
    <name type="scientific">uncultured Nocardioidaceae bacterium</name>
    <dbReference type="NCBI Taxonomy" id="253824"/>
    <lineage>
        <taxon>Bacteria</taxon>
        <taxon>Bacillati</taxon>
        <taxon>Actinomycetota</taxon>
        <taxon>Actinomycetes</taxon>
        <taxon>Propionibacteriales</taxon>
        <taxon>Nocardioidaceae</taxon>
        <taxon>environmental samples</taxon>
    </lineage>
</organism>
<feature type="region of interest" description="Disordered" evidence="1">
    <location>
        <begin position="1"/>
        <end position="59"/>
    </location>
</feature>
<gene>
    <name evidence="2" type="ORF">AVDCRST_MAG36-909</name>
</gene>
<feature type="non-terminal residue" evidence="2">
    <location>
        <position position="1"/>
    </location>
</feature>